<dbReference type="OrthoDB" id="3477511at2"/>
<dbReference type="Pfam" id="PF03061">
    <property type="entry name" value="4HBT"/>
    <property type="match status" value="1"/>
</dbReference>
<dbReference type="PANTHER" id="PTHR21660:SF1">
    <property type="entry name" value="ACYL-COENZYME A THIOESTERASE 13"/>
    <property type="match status" value="1"/>
</dbReference>
<dbReference type="InterPro" id="IPR003736">
    <property type="entry name" value="PAAI_dom"/>
</dbReference>
<dbReference type="Proteomes" id="UP000438983">
    <property type="component" value="Chromosome"/>
</dbReference>
<dbReference type="NCBIfam" id="TIGR00369">
    <property type="entry name" value="unchar_dom_1"/>
    <property type="match status" value="1"/>
</dbReference>
<feature type="domain" description="Thioesterase" evidence="4">
    <location>
        <begin position="89"/>
        <end position="161"/>
    </location>
</feature>
<dbReference type="SUPFAM" id="SSF54637">
    <property type="entry name" value="Thioesterase/thiol ester dehydrase-isomerase"/>
    <property type="match status" value="1"/>
</dbReference>
<reference evidence="5 6" key="1">
    <citation type="submission" date="2019-12" db="EMBL/GenBank/DDBJ databases">
        <title>Complete genome sequence of Pseudomonas stutzeri.</title>
        <authorList>
            <person name="Lim S.R."/>
            <person name="Kim J.H."/>
        </authorList>
    </citation>
    <scope>NUCLEOTIDE SEQUENCE [LARGE SCALE GENOMIC DNA]</scope>
    <source>
        <strain evidence="5 6">PM101005</strain>
    </source>
</reference>
<gene>
    <name evidence="5" type="ORF">GQA94_13950</name>
</gene>
<comment type="similarity">
    <text evidence="1">Belongs to the thioesterase PaaI family.</text>
</comment>
<dbReference type="CDD" id="cd03443">
    <property type="entry name" value="PaaI_thioesterase"/>
    <property type="match status" value="1"/>
</dbReference>
<dbReference type="InterPro" id="IPR006683">
    <property type="entry name" value="Thioestr_dom"/>
</dbReference>
<dbReference type="InterPro" id="IPR039298">
    <property type="entry name" value="ACOT13"/>
</dbReference>
<dbReference type="Gene3D" id="3.10.129.10">
    <property type="entry name" value="Hotdog Thioesterase"/>
    <property type="match status" value="1"/>
</dbReference>
<dbReference type="EMBL" id="CP046902">
    <property type="protein sequence ID" value="QGZ31109.1"/>
    <property type="molecule type" value="Genomic_DNA"/>
</dbReference>
<dbReference type="InterPro" id="IPR029069">
    <property type="entry name" value="HotDog_dom_sf"/>
</dbReference>
<organism evidence="5 6">
    <name type="scientific">Stutzerimonas stutzeri</name>
    <name type="common">Pseudomonas stutzeri</name>
    <dbReference type="NCBI Taxonomy" id="316"/>
    <lineage>
        <taxon>Bacteria</taxon>
        <taxon>Pseudomonadati</taxon>
        <taxon>Pseudomonadota</taxon>
        <taxon>Gammaproteobacteria</taxon>
        <taxon>Pseudomonadales</taxon>
        <taxon>Pseudomonadaceae</taxon>
        <taxon>Stutzerimonas</taxon>
    </lineage>
</organism>
<proteinExistence type="inferred from homology"/>
<name>A0A6I6LJQ2_STUST</name>
<feature type="region of interest" description="Disordered" evidence="3">
    <location>
        <begin position="1"/>
        <end position="32"/>
    </location>
</feature>
<evidence type="ECO:0000313" key="5">
    <source>
        <dbReference type="EMBL" id="QGZ31109.1"/>
    </source>
</evidence>
<sequence length="183" mass="19676">MSVEHLSLSDSPASGDSAVAPGTSDVVRGSSDRSVEPARVAADLAVNSGPFPTGRYTFQEFLGLERWVDGDVVRIRLKHRPELMNYLDHFHGGVLMTVLDAAMAGAIRAFTPASSMVTIEMSTHFMGASRSELNAVGRVIRRTRTLCFCAAEIFDEAGTLIATGAGSFKYRQAQEPQENGAQP</sequence>
<dbReference type="GO" id="GO:0047617">
    <property type="term" value="F:fatty acyl-CoA hydrolase activity"/>
    <property type="evidence" value="ECO:0007669"/>
    <property type="project" value="InterPro"/>
</dbReference>
<evidence type="ECO:0000256" key="3">
    <source>
        <dbReference type="SAM" id="MobiDB-lite"/>
    </source>
</evidence>
<evidence type="ECO:0000256" key="2">
    <source>
        <dbReference type="ARBA" id="ARBA00022801"/>
    </source>
</evidence>
<evidence type="ECO:0000313" key="6">
    <source>
        <dbReference type="Proteomes" id="UP000438983"/>
    </source>
</evidence>
<evidence type="ECO:0000259" key="4">
    <source>
        <dbReference type="Pfam" id="PF03061"/>
    </source>
</evidence>
<accession>A0A6I6LJQ2</accession>
<protein>
    <submittedName>
        <fullName evidence="5">Hotdog fold thioesterase</fullName>
    </submittedName>
</protein>
<keyword evidence="2" id="KW-0378">Hydrolase</keyword>
<dbReference type="PANTHER" id="PTHR21660">
    <property type="entry name" value="THIOESTERASE SUPERFAMILY MEMBER-RELATED"/>
    <property type="match status" value="1"/>
</dbReference>
<evidence type="ECO:0000256" key="1">
    <source>
        <dbReference type="ARBA" id="ARBA00008324"/>
    </source>
</evidence>
<dbReference type="AlphaFoldDB" id="A0A6I6LJQ2"/>